<protein>
    <submittedName>
        <fullName evidence="2">Uncharacterized protein</fullName>
    </submittedName>
</protein>
<evidence type="ECO:0000313" key="2">
    <source>
        <dbReference type="EMBL" id="MEK0188367.1"/>
    </source>
</evidence>
<sequence>MNQQARQDIDSGDTFEGDLAQLLGRIRKSEWARSKLCRIVADGLKVVKKIDDSYRNDRSFTNFSLYPLYKIAFEVWSYQHQALLQSLETSKPQQLTSHSQLVLQHQDVVIKMFDALNHLASANDRDSLRDSWLSVWRQTIFELAQFVDPKVYPVKPKKPNLFRFSLRMRLPDMSPDTKFAILATCLLVLGIVIATLLLIRN</sequence>
<evidence type="ECO:0000256" key="1">
    <source>
        <dbReference type="SAM" id="Phobius"/>
    </source>
</evidence>
<keyword evidence="1" id="KW-0472">Membrane</keyword>
<name>A0ABU8YV82_9CYAN</name>
<keyword evidence="3" id="KW-1185">Reference proteome</keyword>
<accession>A0ABU8YV82</accession>
<reference evidence="2 3" key="1">
    <citation type="journal article" date="2020" name="Harmful Algae">
        <title>Molecular and morphological characterization of a novel dihydroanatoxin-a producing Microcoleus species (cyanobacteria) from the Russian River, California, USA.</title>
        <authorList>
            <person name="Conklin K.Y."/>
            <person name="Stancheva R."/>
            <person name="Otten T.G."/>
            <person name="Fadness R."/>
            <person name="Boyer G.L."/>
            <person name="Read B."/>
            <person name="Zhang X."/>
            <person name="Sheath R.G."/>
        </authorList>
    </citation>
    <scope>NUCLEOTIDE SEQUENCE [LARGE SCALE GENOMIC DNA]</scope>
    <source>
        <strain evidence="2 3">PTRS2</strain>
    </source>
</reference>
<comment type="caution">
    <text evidence="2">The sequence shown here is derived from an EMBL/GenBank/DDBJ whole genome shotgun (WGS) entry which is preliminary data.</text>
</comment>
<dbReference type="RefSeq" id="WP_340518926.1">
    <property type="nucleotide sequence ID" value="NZ_JBBLXS010000592.1"/>
</dbReference>
<organism evidence="2 3">
    <name type="scientific">Microcoleus anatoxicus PTRS2</name>
    <dbReference type="NCBI Taxonomy" id="2705321"/>
    <lineage>
        <taxon>Bacteria</taxon>
        <taxon>Bacillati</taxon>
        <taxon>Cyanobacteriota</taxon>
        <taxon>Cyanophyceae</taxon>
        <taxon>Oscillatoriophycideae</taxon>
        <taxon>Oscillatoriales</taxon>
        <taxon>Microcoleaceae</taxon>
        <taxon>Microcoleus</taxon>
        <taxon>Microcoleus anatoxicus</taxon>
    </lineage>
</organism>
<feature type="transmembrane region" description="Helical" evidence="1">
    <location>
        <begin position="179"/>
        <end position="199"/>
    </location>
</feature>
<evidence type="ECO:0000313" key="3">
    <source>
        <dbReference type="Proteomes" id="UP001384579"/>
    </source>
</evidence>
<dbReference type="Proteomes" id="UP001384579">
    <property type="component" value="Unassembled WGS sequence"/>
</dbReference>
<proteinExistence type="predicted"/>
<gene>
    <name evidence="2" type="ORF">WMG39_26510</name>
</gene>
<keyword evidence="1" id="KW-0812">Transmembrane</keyword>
<dbReference type="EMBL" id="JBBLXS010000592">
    <property type="protein sequence ID" value="MEK0188367.1"/>
    <property type="molecule type" value="Genomic_DNA"/>
</dbReference>
<keyword evidence="1" id="KW-1133">Transmembrane helix</keyword>